<evidence type="ECO:0000313" key="4">
    <source>
        <dbReference type="Proteomes" id="UP000247005"/>
    </source>
</evidence>
<dbReference type="EMBL" id="PQGD01000004">
    <property type="protein sequence ID" value="POP49871.1"/>
    <property type="molecule type" value="Genomic_DNA"/>
</dbReference>
<comment type="caution">
    <text evidence="2">The sequence shown here is derived from an EMBL/GenBank/DDBJ whole genome shotgun (WGS) entry which is preliminary data.</text>
</comment>
<keyword evidence="3" id="KW-1185">Reference proteome</keyword>
<accession>A0A2P5GTI8</accession>
<reference evidence="3 4" key="1">
    <citation type="submission" date="2018-01" db="EMBL/GenBank/DDBJ databases">
        <title>Superficieibacter electus gen. nov., sp. nov., an extended-spectrum beta-lactamase possessing member of the Enterobacteriaceae family, isolated from intensive care unit surfaces.</title>
        <authorList>
            <person name="Potter R.F."/>
            <person name="D'Souza A.W."/>
        </authorList>
    </citation>
    <scope>NUCLEOTIDE SEQUENCE [LARGE SCALE GENOMIC DNA]</scope>
    <source>
        <strain evidence="2 4">BP-1</strain>
        <strain evidence="1 3">BP-2</strain>
    </source>
</reference>
<proteinExistence type="predicted"/>
<gene>
    <name evidence="2" type="ORF">CHU32_06520</name>
    <name evidence="1" type="ORF">CHU33_06505</name>
</gene>
<protein>
    <recommendedName>
        <fullName evidence="5">Two-component-system connector protein YcgZ</fullName>
    </recommendedName>
</protein>
<evidence type="ECO:0008006" key="5">
    <source>
        <dbReference type="Google" id="ProtNLM"/>
    </source>
</evidence>
<sequence>MAKTHEDAVSPGTGIPSVMDSAYEELLGRIVIAMLRTGSPVSRKTLFLKIAFLMNETEEPAQTLLYEGVFRLLLNAERSR</sequence>
<name>A0A2P5GTI8_9ENTR</name>
<dbReference type="Proteomes" id="UP000237073">
    <property type="component" value="Unassembled WGS sequence"/>
</dbReference>
<dbReference type="EMBL" id="PQGE01000004">
    <property type="protein sequence ID" value="POP46400.1"/>
    <property type="molecule type" value="Genomic_DNA"/>
</dbReference>
<dbReference type="OrthoDB" id="6420902at2"/>
<dbReference type="Proteomes" id="UP000247005">
    <property type="component" value="Unassembled WGS sequence"/>
</dbReference>
<dbReference type="AlphaFoldDB" id="A0A2P5GTI8"/>
<evidence type="ECO:0000313" key="2">
    <source>
        <dbReference type="EMBL" id="POP49871.1"/>
    </source>
</evidence>
<organism evidence="2 4">
    <name type="scientific">Superficieibacter electus</name>
    <dbReference type="NCBI Taxonomy" id="2022662"/>
    <lineage>
        <taxon>Bacteria</taxon>
        <taxon>Pseudomonadati</taxon>
        <taxon>Pseudomonadota</taxon>
        <taxon>Gammaproteobacteria</taxon>
        <taxon>Enterobacterales</taxon>
        <taxon>Enterobacteriaceae</taxon>
        <taxon>Superficieibacter</taxon>
    </lineage>
</organism>
<evidence type="ECO:0000313" key="3">
    <source>
        <dbReference type="Proteomes" id="UP000237073"/>
    </source>
</evidence>
<evidence type="ECO:0000313" key="1">
    <source>
        <dbReference type="EMBL" id="POP46400.1"/>
    </source>
</evidence>
<dbReference type="RefSeq" id="WP_103675267.1">
    <property type="nucleotide sequence ID" value="NZ_PQGD01000004.1"/>
</dbReference>